<dbReference type="Proteomes" id="UP000644507">
    <property type="component" value="Unassembled WGS sequence"/>
</dbReference>
<accession>A0A918WK76</accession>
<name>A0A918WK76_9BACT</name>
<comment type="caution">
    <text evidence="1">The sequence shown here is derived from an EMBL/GenBank/DDBJ whole genome shotgun (WGS) entry which is preliminary data.</text>
</comment>
<organism evidence="1 2">
    <name type="scientific">Roseibacillus persicicus</name>
    <dbReference type="NCBI Taxonomy" id="454148"/>
    <lineage>
        <taxon>Bacteria</taxon>
        <taxon>Pseudomonadati</taxon>
        <taxon>Verrucomicrobiota</taxon>
        <taxon>Verrucomicrobiia</taxon>
        <taxon>Verrucomicrobiales</taxon>
        <taxon>Verrucomicrobiaceae</taxon>
        <taxon>Roseibacillus</taxon>
    </lineage>
</organism>
<reference evidence="1" key="2">
    <citation type="submission" date="2020-09" db="EMBL/GenBank/DDBJ databases">
        <authorList>
            <person name="Sun Q."/>
            <person name="Kim S."/>
        </authorList>
    </citation>
    <scope>NUCLEOTIDE SEQUENCE</scope>
    <source>
        <strain evidence="1">KCTC 12988</strain>
    </source>
</reference>
<sequence>MSKSDKSTHSPAPEDFELSHDQELWDLLGNSTSDEASPLFSRNVMREIRLEESEATAKVPFWRALLTPRCLVPSAMALALVVAWPSLFGPEAETDAQASHSNELPAEVVESLEISLESELLIAAADKPGLFSDEEVIAMLF</sequence>
<evidence type="ECO:0000313" key="2">
    <source>
        <dbReference type="Proteomes" id="UP000644507"/>
    </source>
</evidence>
<dbReference type="RefSeq" id="WP_189570945.1">
    <property type="nucleotide sequence ID" value="NZ_BMXI01000012.1"/>
</dbReference>
<evidence type="ECO:0000313" key="1">
    <source>
        <dbReference type="EMBL" id="GHC59138.1"/>
    </source>
</evidence>
<gene>
    <name evidence="1" type="ORF">GCM10007100_27780</name>
</gene>
<reference evidence="1" key="1">
    <citation type="journal article" date="2014" name="Int. J. Syst. Evol. Microbiol.">
        <title>Complete genome sequence of Corynebacterium casei LMG S-19264T (=DSM 44701T), isolated from a smear-ripened cheese.</title>
        <authorList>
            <consortium name="US DOE Joint Genome Institute (JGI-PGF)"/>
            <person name="Walter F."/>
            <person name="Albersmeier A."/>
            <person name="Kalinowski J."/>
            <person name="Ruckert C."/>
        </authorList>
    </citation>
    <scope>NUCLEOTIDE SEQUENCE</scope>
    <source>
        <strain evidence="1">KCTC 12988</strain>
    </source>
</reference>
<dbReference type="EMBL" id="BMXI01000012">
    <property type="protein sequence ID" value="GHC59138.1"/>
    <property type="molecule type" value="Genomic_DNA"/>
</dbReference>
<proteinExistence type="predicted"/>
<keyword evidence="2" id="KW-1185">Reference proteome</keyword>
<protein>
    <submittedName>
        <fullName evidence="1">Uncharacterized protein</fullName>
    </submittedName>
</protein>
<dbReference type="AlphaFoldDB" id="A0A918WK76"/>